<dbReference type="PIRSF" id="PIRSF033328">
    <property type="entry name" value="Phest_Mll4975"/>
    <property type="match status" value="1"/>
</dbReference>
<evidence type="ECO:0000313" key="1">
    <source>
        <dbReference type="EMBL" id="RAI44904.1"/>
    </source>
</evidence>
<comment type="caution">
    <text evidence="1">The sequence shown here is derived from an EMBL/GenBank/DDBJ whole genome shotgun (WGS) entry which is preliminary data.</text>
</comment>
<accession>A0A327L3Z7</accession>
<dbReference type="OrthoDB" id="4954742at2"/>
<sequence length="240" mass="26477">MTAPRYAIYFVPAPDTALFRLGSALVGYDCHDGTEVAPPAAAGLPPDWTDLTAEPRRYGFHATLKAPFRLAQGCDEAGLRDAVQRLSRDQPEIPVIRPVIRCIGSFVALVPREPVAALERLAADCVTRLDRFRAPLTAADRARRQASLTSDRLRANLECWGYPYVFDDFRFHMTLTGSLPEERRLAVAERMAALVAEHHGDVPLAIDRIVLLRQDEPEARFRVLAVAPLPVRATAAAGSR</sequence>
<keyword evidence="2" id="KW-1185">Reference proteome</keyword>
<dbReference type="NCBIfam" id="TIGR03223">
    <property type="entry name" value="Phn_opern_protn"/>
    <property type="match status" value="1"/>
</dbReference>
<dbReference type="EMBL" id="NPEX01000030">
    <property type="protein sequence ID" value="RAI44904.1"/>
    <property type="molecule type" value="Genomic_DNA"/>
</dbReference>
<organism evidence="1 2">
    <name type="scientific">Rhodoplanes roseus</name>
    <dbReference type="NCBI Taxonomy" id="29409"/>
    <lineage>
        <taxon>Bacteria</taxon>
        <taxon>Pseudomonadati</taxon>
        <taxon>Pseudomonadota</taxon>
        <taxon>Alphaproteobacteria</taxon>
        <taxon>Hyphomicrobiales</taxon>
        <taxon>Nitrobacteraceae</taxon>
        <taxon>Rhodoplanes</taxon>
    </lineage>
</organism>
<dbReference type="Proteomes" id="UP000249130">
    <property type="component" value="Unassembled WGS sequence"/>
</dbReference>
<gene>
    <name evidence="1" type="ORF">CH341_06735</name>
</gene>
<protein>
    <recommendedName>
        <fullName evidence="3">Phosphonate metabolism protein</fullName>
    </recommendedName>
</protein>
<proteinExistence type="predicted"/>
<dbReference type="InterPro" id="IPR009389">
    <property type="entry name" value="DUF1045"/>
</dbReference>
<evidence type="ECO:0008006" key="3">
    <source>
        <dbReference type="Google" id="ProtNLM"/>
    </source>
</evidence>
<evidence type="ECO:0000313" key="2">
    <source>
        <dbReference type="Proteomes" id="UP000249130"/>
    </source>
</evidence>
<dbReference type="Pfam" id="PF06299">
    <property type="entry name" value="DUF1045"/>
    <property type="match status" value="1"/>
</dbReference>
<dbReference type="RefSeq" id="WP_111418272.1">
    <property type="nucleotide sequence ID" value="NZ_NPEX01000030.1"/>
</dbReference>
<dbReference type="Gene3D" id="3.90.1140.10">
    <property type="entry name" value="Cyclic phosphodiesterase"/>
    <property type="match status" value="1"/>
</dbReference>
<name>A0A327L3Z7_9BRAD</name>
<dbReference type="AlphaFoldDB" id="A0A327L3Z7"/>
<reference evidence="1 2" key="1">
    <citation type="submission" date="2017-07" db="EMBL/GenBank/DDBJ databases">
        <title>Draft Genome Sequences of Select Purple Nonsulfur Bacteria.</title>
        <authorList>
            <person name="Lasarre B."/>
            <person name="Mckinlay J.B."/>
        </authorList>
    </citation>
    <scope>NUCLEOTIDE SEQUENCE [LARGE SCALE GENOMIC DNA]</scope>
    <source>
        <strain evidence="1 2">DSM 5909</strain>
    </source>
</reference>